<proteinExistence type="inferred from homology"/>
<evidence type="ECO:0000313" key="5">
    <source>
        <dbReference type="Proteomes" id="UP000800035"/>
    </source>
</evidence>
<keyword evidence="2" id="KW-0732">Signal</keyword>
<name>A0A6A5TXN7_9PLEO</name>
<feature type="chain" id="PRO_5025506413" evidence="2">
    <location>
        <begin position="17"/>
        <end position="419"/>
    </location>
</feature>
<dbReference type="AlphaFoldDB" id="A0A6A5TXN7"/>
<dbReference type="Pfam" id="PF02775">
    <property type="entry name" value="TPP_enzyme_C"/>
    <property type="match status" value="1"/>
</dbReference>
<dbReference type="InterPro" id="IPR029061">
    <property type="entry name" value="THDP-binding"/>
</dbReference>
<dbReference type="InterPro" id="IPR029035">
    <property type="entry name" value="DHS-like_NAD/FAD-binding_dom"/>
</dbReference>
<reference evidence="4" key="1">
    <citation type="journal article" date="2020" name="Stud. Mycol.">
        <title>101 Dothideomycetes genomes: a test case for predicting lifestyles and emergence of pathogens.</title>
        <authorList>
            <person name="Haridas S."/>
            <person name="Albert R."/>
            <person name="Binder M."/>
            <person name="Bloem J."/>
            <person name="Labutti K."/>
            <person name="Salamov A."/>
            <person name="Andreopoulos B."/>
            <person name="Baker S."/>
            <person name="Barry K."/>
            <person name="Bills G."/>
            <person name="Bluhm B."/>
            <person name="Cannon C."/>
            <person name="Castanera R."/>
            <person name="Culley D."/>
            <person name="Daum C."/>
            <person name="Ezra D."/>
            <person name="Gonzalez J."/>
            <person name="Henrissat B."/>
            <person name="Kuo A."/>
            <person name="Liang C."/>
            <person name="Lipzen A."/>
            <person name="Lutzoni F."/>
            <person name="Magnuson J."/>
            <person name="Mondo S."/>
            <person name="Nolan M."/>
            <person name="Ohm R."/>
            <person name="Pangilinan J."/>
            <person name="Park H.-J."/>
            <person name="Ramirez L."/>
            <person name="Alfaro M."/>
            <person name="Sun H."/>
            <person name="Tritt A."/>
            <person name="Yoshinaga Y."/>
            <person name="Zwiers L.-H."/>
            <person name="Turgeon B."/>
            <person name="Goodwin S."/>
            <person name="Spatafora J."/>
            <person name="Crous P."/>
            <person name="Grigoriev I."/>
        </authorList>
    </citation>
    <scope>NUCLEOTIDE SEQUENCE</scope>
    <source>
        <strain evidence="4">CBS 675.92</strain>
    </source>
</reference>
<evidence type="ECO:0000256" key="2">
    <source>
        <dbReference type="SAM" id="SignalP"/>
    </source>
</evidence>
<evidence type="ECO:0000313" key="4">
    <source>
        <dbReference type="EMBL" id="KAF1957633.1"/>
    </source>
</evidence>
<feature type="signal peptide" evidence="2">
    <location>
        <begin position="1"/>
        <end position="16"/>
    </location>
</feature>
<dbReference type="PANTHER" id="PTHR18968:SF164">
    <property type="entry name" value="PYRUVATE DECARBOXYLASE"/>
    <property type="match status" value="1"/>
</dbReference>
<dbReference type="GO" id="GO:0005739">
    <property type="term" value="C:mitochondrion"/>
    <property type="evidence" value="ECO:0007669"/>
    <property type="project" value="TreeGrafter"/>
</dbReference>
<dbReference type="Gene3D" id="3.40.50.970">
    <property type="match status" value="1"/>
</dbReference>
<evidence type="ECO:0000259" key="3">
    <source>
        <dbReference type="Pfam" id="PF02775"/>
    </source>
</evidence>
<evidence type="ECO:0000256" key="1">
    <source>
        <dbReference type="ARBA" id="ARBA00007812"/>
    </source>
</evidence>
<comment type="similarity">
    <text evidence="1">Belongs to the TPP enzyme family.</text>
</comment>
<dbReference type="GO" id="GO:0003984">
    <property type="term" value="F:acetolactate synthase activity"/>
    <property type="evidence" value="ECO:0007669"/>
    <property type="project" value="TreeGrafter"/>
</dbReference>
<feature type="domain" description="Thiamine pyrophosphate enzyme TPP-binding" evidence="3">
    <location>
        <begin position="239"/>
        <end position="367"/>
    </location>
</feature>
<dbReference type="GO" id="GO:0030976">
    <property type="term" value="F:thiamine pyrophosphate binding"/>
    <property type="evidence" value="ECO:0007669"/>
    <property type="project" value="InterPro"/>
</dbReference>
<accession>A0A6A5TXN7</accession>
<keyword evidence="5" id="KW-1185">Reference proteome</keyword>
<dbReference type="PANTHER" id="PTHR18968">
    <property type="entry name" value="THIAMINE PYROPHOSPHATE ENZYMES"/>
    <property type="match status" value="1"/>
</dbReference>
<dbReference type="InterPro" id="IPR045229">
    <property type="entry name" value="TPP_enz"/>
</dbReference>
<dbReference type="Gene3D" id="3.40.50.1220">
    <property type="entry name" value="TPP-binding domain"/>
    <property type="match status" value="1"/>
</dbReference>
<dbReference type="InterPro" id="IPR011766">
    <property type="entry name" value="TPP_enzyme_TPP-bd"/>
</dbReference>
<protein>
    <submittedName>
        <fullName evidence="4">Thiamine diphosphate-binding protein</fullName>
    </submittedName>
</protein>
<dbReference type="SUPFAM" id="SSF52518">
    <property type="entry name" value="Thiamin diphosphate-binding fold (THDP-binding)"/>
    <property type="match status" value="1"/>
</dbReference>
<dbReference type="OrthoDB" id="3775094at2759"/>
<dbReference type="SUPFAM" id="SSF52467">
    <property type="entry name" value="DHS-like NAD/FAD-binding domain"/>
    <property type="match status" value="1"/>
</dbReference>
<sequence length="419" mass="46185">MKGLTRFSILFAVATAALVAKPNANMKRTNFKINAILDVNCNPEKSSYATTEKKTNFEIDTILDVHRNPEKSSDVSFPFSHRAFVGYSLGFDDCTRDADVILLLDCDVPWIPSRSPPSKDAKIYHIDLDPLKQQISVSFFPAHGRWRADSYEALTQITQYIRQDVSLQAILQDTKYQARWNRLQDARTSGLQEIAALPTLSDDATLNIHNIGSLLRSSLPEHTTFVVEVSSNSRPLFNQLQCDRPRSWINGGSTGIGWSNGAVLGVKLVLQDQAKDSNEKDKSSHNVLVCQVVGDGCFMCSAPSSAAWVARKYDVPVLTVVLNNGVGKHLEILPRLCIRTASTKQRLMKSSTFLSTLLDYAALVEAAAGSGSDKVPGGWMKGVRVATVQKLRKELEDGAKRVEVDCKGVLVEALMEGRE</sequence>
<dbReference type="GO" id="GO:0050660">
    <property type="term" value="F:flavin adenine dinucleotide binding"/>
    <property type="evidence" value="ECO:0007669"/>
    <property type="project" value="TreeGrafter"/>
</dbReference>
<dbReference type="GO" id="GO:0009097">
    <property type="term" value="P:isoleucine biosynthetic process"/>
    <property type="evidence" value="ECO:0007669"/>
    <property type="project" value="TreeGrafter"/>
</dbReference>
<dbReference type="GO" id="GO:0005948">
    <property type="term" value="C:acetolactate synthase complex"/>
    <property type="evidence" value="ECO:0007669"/>
    <property type="project" value="TreeGrafter"/>
</dbReference>
<dbReference type="GO" id="GO:0009099">
    <property type="term" value="P:L-valine biosynthetic process"/>
    <property type="evidence" value="ECO:0007669"/>
    <property type="project" value="TreeGrafter"/>
</dbReference>
<dbReference type="EMBL" id="ML976989">
    <property type="protein sequence ID" value="KAF1957633.1"/>
    <property type="molecule type" value="Genomic_DNA"/>
</dbReference>
<dbReference type="Proteomes" id="UP000800035">
    <property type="component" value="Unassembled WGS sequence"/>
</dbReference>
<organism evidence="4 5">
    <name type="scientific">Byssothecium circinans</name>
    <dbReference type="NCBI Taxonomy" id="147558"/>
    <lineage>
        <taxon>Eukaryota</taxon>
        <taxon>Fungi</taxon>
        <taxon>Dikarya</taxon>
        <taxon>Ascomycota</taxon>
        <taxon>Pezizomycotina</taxon>
        <taxon>Dothideomycetes</taxon>
        <taxon>Pleosporomycetidae</taxon>
        <taxon>Pleosporales</taxon>
        <taxon>Massarineae</taxon>
        <taxon>Massarinaceae</taxon>
        <taxon>Byssothecium</taxon>
    </lineage>
</organism>
<gene>
    <name evidence="4" type="ORF">CC80DRAFT_547527</name>
</gene>